<dbReference type="SUPFAM" id="SSF46785">
    <property type="entry name" value="Winged helix' DNA-binding domain"/>
    <property type="match status" value="1"/>
</dbReference>
<dbReference type="EMBL" id="JACJHX010000001">
    <property type="protein sequence ID" value="MBA9024746.1"/>
    <property type="molecule type" value="Genomic_DNA"/>
</dbReference>
<keyword evidence="3" id="KW-1185">Reference proteome</keyword>
<sequence length="78" mass="8694">MLSELTTRQINIIEAIKDITLENGNPPTIREVGNEVGLSSSSTIMGHLIMLKNRGIVDWEDGKPRTLHLINKEEEALV</sequence>
<dbReference type="Gene3D" id="1.10.10.10">
    <property type="entry name" value="Winged helix-like DNA-binding domain superfamily/Winged helix DNA-binding domain"/>
    <property type="match status" value="1"/>
</dbReference>
<dbReference type="EC" id="3.4.21.88" evidence="2"/>
<reference evidence="2 3" key="1">
    <citation type="submission" date="2020-08" db="EMBL/GenBank/DDBJ databases">
        <title>Genomic Encyclopedia of Type Strains, Phase IV (KMG-IV): sequencing the most valuable type-strain genomes for metagenomic binning, comparative biology and taxonomic classification.</title>
        <authorList>
            <person name="Goeker M."/>
        </authorList>
    </citation>
    <scope>NUCLEOTIDE SEQUENCE [LARGE SCALE GENOMIC DNA]</scope>
    <source>
        <strain evidence="2 3">DSM 105481</strain>
    </source>
</reference>
<dbReference type="Proteomes" id="UP000626697">
    <property type="component" value="Unassembled WGS sequence"/>
</dbReference>
<evidence type="ECO:0000313" key="2">
    <source>
        <dbReference type="EMBL" id="MBA9024746.1"/>
    </source>
</evidence>
<dbReference type="Pfam" id="PF01726">
    <property type="entry name" value="LexA_DNA_bind"/>
    <property type="match status" value="1"/>
</dbReference>
<evidence type="ECO:0000313" key="3">
    <source>
        <dbReference type="Proteomes" id="UP000626697"/>
    </source>
</evidence>
<accession>A0ABR6CIK9</accession>
<feature type="domain" description="LexA repressor DNA-binding" evidence="1">
    <location>
        <begin position="3"/>
        <end position="66"/>
    </location>
</feature>
<protein>
    <submittedName>
        <fullName evidence="2">Repressor LexA</fullName>
        <ecNumber evidence="2">3.4.21.88</ecNumber>
    </submittedName>
</protein>
<dbReference type="InterPro" id="IPR036390">
    <property type="entry name" value="WH_DNA-bd_sf"/>
</dbReference>
<comment type="caution">
    <text evidence="2">The sequence shown here is derived from an EMBL/GenBank/DDBJ whole genome shotgun (WGS) entry which is preliminary data.</text>
</comment>
<dbReference type="InterPro" id="IPR006199">
    <property type="entry name" value="LexA_DNA-bd_dom"/>
</dbReference>
<proteinExistence type="predicted"/>
<keyword evidence="2" id="KW-0378">Hydrolase</keyword>
<gene>
    <name evidence="2" type="ORF">HNP81_000028</name>
</gene>
<dbReference type="InterPro" id="IPR036388">
    <property type="entry name" value="WH-like_DNA-bd_sf"/>
</dbReference>
<organism evidence="2 3">
    <name type="scientific">Peribacillus huizhouensis</name>
    <dbReference type="NCBI Taxonomy" id="1501239"/>
    <lineage>
        <taxon>Bacteria</taxon>
        <taxon>Bacillati</taxon>
        <taxon>Bacillota</taxon>
        <taxon>Bacilli</taxon>
        <taxon>Bacillales</taxon>
        <taxon>Bacillaceae</taxon>
        <taxon>Peribacillus</taxon>
    </lineage>
</organism>
<evidence type="ECO:0000259" key="1">
    <source>
        <dbReference type="Pfam" id="PF01726"/>
    </source>
</evidence>
<dbReference type="RefSeq" id="WP_182501222.1">
    <property type="nucleotide sequence ID" value="NZ_JACJHX010000001.1"/>
</dbReference>
<name>A0ABR6CIK9_9BACI</name>
<dbReference type="GO" id="GO:0004252">
    <property type="term" value="F:serine-type endopeptidase activity"/>
    <property type="evidence" value="ECO:0007669"/>
    <property type="project" value="UniProtKB-EC"/>
</dbReference>